<comment type="similarity">
    <text evidence="2">Belongs to the binding-protein-dependent transport system permease family. FecCD subfamily.</text>
</comment>
<dbReference type="EMBL" id="WXYQ01000009">
    <property type="protein sequence ID" value="NBG96546.1"/>
    <property type="molecule type" value="Genomic_DNA"/>
</dbReference>
<dbReference type="CDD" id="cd06550">
    <property type="entry name" value="TM_ABC_iron-siderophores_like"/>
    <property type="match status" value="1"/>
</dbReference>
<dbReference type="GO" id="GO:0022857">
    <property type="term" value="F:transmembrane transporter activity"/>
    <property type="evidence" value="ECO:0007669"/>
    <property type="project" value="InterPro"/>
</dbReference>
<dbReference type="InterPro" id="IPR000522">
    <property type="entry name" value="ABC_transptr_permease_BtuC"/>
</dbReference>
<feature type="chain" id="PRO_5032570901" evidence="9">
    <location>
        <begin position="21"/>
        <end position="328"/>
    </location>
</feature>
<evidence type="ECO:0000313" key="11">
    <source>
        <dbReference type="Proteomes" id="UP000470384"/>
    </source>
</evidence>
<dbReference type="OrthoDB" id="9811975at2"/>
<reference evidence="10 11" key="1">
    <citation type="journal article" date="2016" name="Int. J. Syst. Evol. Microbiol.">
        <title>Pyruvatibacter mobilis gen. nov., sp. nov., a marine bacterium from the culture broth of Picochlorum sp. 122.</title>
        <authorList>
            <person name="Wang G."/>
            <person name="Tang M."/>
            <person name="Wu H."/>
            <person name="Dai S."/>
            <person name="Li T."/>
            <person name="Chen C."/>
            <person name="He H."/>
            <person name="Fan J."/>
            <person name="Xiang W."/>
            <person name="Li X."/>
        </authorList>
    </citation>
    <scope>NUCLEOTIDE SEQUENCE [LARGE SCALE GENOMIC DNA]</scope>
    <source>
        <strain evidence="10 11">GYP-11</strain>
    </source>
</reference>
<feature type="transmembrane region" description="Helical" evidence="8">
    <location>
        <begin position="84"/>
        <end position="104"/>
    </location>
</feature>
<feature type="transmembrane region" description="Helical" evidence="8">
    <location>
        <begin position="226"/>
        <end position="252"/>
    </location>
</feature>
<keyword evidence="11" id="KW-1185">Reference proteome</keyword>
<dbReference type="RefSeq" id="WP_160588600.1">
    <property type="nucleotide sequence ID" value="NZ_BMHN01000001.1"/>
</dbReference>
<accession>A0A845QE78</accession>
<sequence>MTRSVLVSLFLAVLLLAACAASLVAGPAGLLIGSGTALDPQAADLILFELRAPRTLLAIAAGGVLGLGGAVLQGLLRNPLADPGLLGISGAGALGGVGALYFGLAGMAPLAMPVAGLGGAALAMLVLMGLAGRRPPPATLILAGLAVSALVGALTWLALSLAPSPFAVAEALTWIMGTLDAATRQDVWLVAPFALVSVLLLLPLGRGLDALALGDDTAETLGMRPALVRLLAIVGVAVGTGAVGAVVGALAFVGLVVPHALRPLVGARPGALLLPSMIGGAFLVLVADIVLRVGFDGTRLQLGVLTSLLGAPVFLWLVMRARIHGGGA</sequence>
<evidence type="ECO:0000256" key="3">
    <source>
        <dbReference type="ARBA" id="ARBA00022448"/>
    </source>
</evidence>
<evidence type="ECO:0000313" key="10">
    <source>
        <dbReference type="EMBL" id="NBG96546.1"/>
    </source>
</evidence>
<keyword evidence="5 8" id="KW-0812">Transmembrane</keyword>
<evidence type="ECO:0000256" key="2">
    <source>
        <dbReference type="ARBA" id="ARBA00007935"/>
    </source>
</evidence>
<evidence type="ECO:0000256" key="4">
    <source>
        <dbReference type="ARBA" id="ARBA00022475"/>
    </source>
</evidence>
<evidence type="ECO:0000256" key="5">
    <source>
        <dbReference type="ARBA" id="ARBA00022692"/>
    </source>
</evidence>
<proteinExistence type="inferred from homology"/>
<dbReference type="GO" id="GO:0033214">
    <property type="term" value="P:siderophore-iron import into cell"/>
    <property type="evidence" value="ECO:0007669"/>
    <property type="project" value="TreeGrafter"/>
</dbReference>
<keyword evidence="6 8" id="KW-1133">Transmembrane helix</keyword>
<keyword evidence="4" id="KW-1003">Cell membrane</keyword>
<dbReference type="Gene3D" id="1.10.3470.10">
    <property type="entry name" value="ABC transporter involved in vitamin B12 uptake, BtuC"/>
    <property type="match status" value="1"/>
</dbReference>
<organism evidence="10 11">
    <name type="scientific">Pyruvatibacter mobilis</name>
    <dbReference type="NCBI Taxonomy" id="1712261"/>
    <lineage>
        <taxon>Bacteria</taxon>
        <taxon>Pseudomonadati</taxon>
        <taxon>Pseudomonadota</taxon>
        <taxon>Alphaproteobacteria</taxon>
        <taxon>Hyphomicrobiales</taxon>
        <taxon>Parvibaculaceae</taxon>
        <taxon>Pyruvatibacter</taxon>
    </lineage>
</organism>
<dbReference type="InterPro" id="IPR037294">
    <property type="entry name" value="ABC_BtuC-like"/>
</dbReference>
<dbReference type="PANTHER" id="PTHR30472">
    <property type="entry name" value="FERRIC ENTEROBACTIN TRANSPORT SYSTEM PERMEASE PROTEIN"/>
    <property type="match status" value="1"/>
</dbReference>
<dbReference type="Pfam" id="PF01032">
    <property type="entry name" value="FecCD"/>
    <property type="match status" value="1"/>
</dbReference>
<evidence type="ECO:0000256" key="7">
    <source>
        <dbReference type="ARBA" id="ARBA00023136"/>
    </source>
</evidence>
<protein>
    <submittedName>
        <fullName evidence="10">Iron chelate uptake ABC transporter family permease subunit</fullName>
    </submittedName>
</protein>
<dbReference type="PROSITE" id="PS51257">
    <property type="entry name" value="PROKAR_LIPOPROTEIN"/>
    <property type="match status" value="1"/>
</dbReference>
<feature type="signal peptide" evidence="9">
    <location>
        <begin position="1"/>
        <end position="20"/>
    </location>
</feature>
<dbReference type="Proteomes" id="UP000470384">
    <property type="component" value="Unassembled WGS sequence"/>
</dbReference>
<evidence type="ECO:0000256" key="9">
    <source>
        <dbReference type="SAM" id="SignalP"/>
    </source>
</evidence>
<keyword evidence="3" id="KW-0813">Transport</keyword>
<dbReference type="SUPFAM" id="SSF81345">
    <property type="entry name" value="ABC transporter involved in vitamin B12 uptake, BtuC"/>
    <property type="match status" value="1"/>
</dbReference>
<feature type="transmembrane region" description="Helical" evidence="8">
    <location>
        <begin position="187"/>
        <end position="205"/>
    </location>
</feature>
<feature type="transmembrane region" description="Helical" evidence="8">
    <location>
        <begin position="138"/>
        <end position="159"/>
    </location>
</feature>
<feature type="transmembrane region" description="Helical" evidence="8">
    <location>
        <begin position="272"/>
        <end position="295"/>
    </location>
</feature>
<comment type="subcellular location">
    <subcellularLocation>
        <location evidence="1">Cell membrane</location>
        <topology evidence="1">Multi-pass membrane protein</topology>
    </subcellularLocation>
</comment>
<keyword evidence="7 8" id="KW-0472">Membrane</keyword>
<keyword evidence="9" id="KW-0732">Signal</keyword>
<feature type="transmembrane region" description="Helical" evidence="8">
    <location>
        <begin position="110"/>
        <end position="131"/>
    </location>
</feature>
<dbReference type="PANTHER" id="PTHR30472:SF25">
    <property type="entry name" value="ABC TRANSPORTER PERMEASE PROTEIN MJ0876-RELATED"/>
    <property type="match status" value="1"/>
</dbReference>
<gene>
    <name evidence="10" type="ORF">GTQ45_12455</name>
</gene>
<dbReference type="AlphaFoldDB" id="A0A845QE78"/>
<evidence type="ECO:0000256" key="8">
    <source>
        <dbReference type="SAM" id="Phobius"/>
    </source>
</evidence>
<feature type="transmembrane region" description="Helical" evidence="8">
    <location>
        <begin position="302"/>
        <end position="319"/>
    </location>
</feature>
<dbReference type="GO" id="GO:0005886">
    <property type="term" value="C:plasma membrane"/>
    <property type="evidence" value="ECO:0007669"/>
    <property type="project" value="UniProtKB-SubCell"/>
</dbReference>
<comment type="caution">
    <text evidence="10">The sequence shown here is derived from an EMBL/GenBank/DDBJ whole genome shotgun (WGS) entry which is preliminary data.</text>
</comment>
<feature type="transmembrane region" description="Helical" evidence="8">
    <location>
        <begin position="55"/>
        <end position="72"/>
    </location>
</feature>
<dbReference type="GeneID" id="300654091"/>
<evidence type="ECO:0000256" key="6">
    <source>
        <dbReference type="ARBA" id="ARBA00022989"/>
    </source>
</evidence>
<name>A0A845QE78_9HYPH</name>
<evidence type="ECO:0000256" key="1">
    <source>
        <dbReference type="ARBA" id="ARBA00004651"/>
    </source>
</evidence>